<feature type="repeat" description="Filamin" evidence="2">
    <location>
        <begin position="599"/>
        <end position="637"/>
    </location>
</feature>
<comment type="caution">
    <text evidence="6">The sequence shown here is derived from an EMBL/GenBank/DDBJ whole genome shotgun (WGS) entry which is preliminary data.</text>
</comment>
<dbReference type="PROSITE" id="PS50853">
    <property type="entry name" value="FN3"/>
    <property type="match status" value="1"/>
</dbReference>
<dbReference type="GO" id="GO:0030036">
    <property type="term" value="P:actin cytoskeleton organization"/>
    <property type="evidence" value="ECO:0007669"/>
    <property type="project" value="InterPro"/>
</dbReference>
<dbReference type="InterPro" id="IPR003961">
    <property type="entry name" value="FN3_dom"/>
</dbReference>
<organism evidence="6 7">
    <name type="scientific">Perkinsus chesapeaki</name>
    <name type="common">Clam parasite</name>
    <name type="synonym">Perkinsus andrewsi</name>
    <dbReference type="NCBI Taxonomy" id="330153"/>
    <lineage>
        <taxon>Eukaryota</taxon>
        <taxon>Sar</taxon>
        <taxon>Alveolata</taxon>
        <taxon>Perkinsozoa</taxon>
        <taxon>Perkinsea</taxon>
        <taxon>Perkinsida</taxon>
        <taxon>Perkinsidae</taxon>
        <taxon>Perkinsus</taxon>
    </lineage>
</organism>
<keyword evidence="1" id="KW-0677">Repeat</keyword>
<evidence type="ECO:0000256" key="3">
    <source>
        <dbReference type="SAM" id="MobiDB-lite"/>
    </source>
</evidence>
<dbReference type="OrthoDB" id="442731at2759"/>
<protein>
    <submittedName>
        <fullName evidence="6">Uncharacterized protein</fullName>
    </submittedName>
</protein>
<feature type="domain" description="Fibronectin type-III" evidence="4">
    <location>
        <begin position="107"/>
        <end position="206"/>
    </location>
</feature>
<dbReference type="InterPro" id="IPR017868">
    <property type="entry name" value="Filamin/ABP280_repeat-like"/>
</dbReference>
<reference evidence="6 7" key="1">
    <citation type="submission" date="2020-04" db="EMBL/GenBank/DDBJ databases">
        <title>Perkinsus chesapeaki whole genome sequence.</title>
        <authorList>
            <person name="Bogema D.R."/>
        </authorList>
    </citation>
    <scope>NUCLEOTIDE SEQUENCE [LARGE SCALE GENOMIC DNA]</scope>
    <source>
        <strain evidence="6">ATCC PRA-425</strain>
    </source>
</reference>
<dbReference type="GO" id="GO:0051015">
    <property type="term" value="F:actin filament binding"/>
    <property type="evidence" value="ECO:0007669"/>
    <property type="project" value="InterPro"/>
</dbReference>
<dbReference type="Gene3D" id="2.60.40.10">
    <property type="entry name" value="Immunoglobulins"/>
    <property type="match status" value="3"/>
</dbReference>
<dbReference type="SUPFAM" id="SSF81296">
    <property type="entry name" value="E set domains"/>
    <property type="match status" value="2"/>
</dbReference>
<gene>
    <name evidence="6" type="ORF">FOL47_008807</name>
</gene>
<feature type="compositionally biased region" description="Polar residues" evidence="3">
    <location>
        <begin position="1960"/>
        <end position="1974"/>
    </location>
</feature>
<dbReference type="InterPro" id="IPR013783">
    <property type="entry name" value="Ig-like_fold"/>
</dbReference>
<dbReference type="PANTHER" id="PTHR38537">
    <property type="entry name" value="JITTERBUG, ISOFORM N"/>
    <property type="match status" value="1"/>
</dbReference>
<evidence type="ECO:0000256" key="2">
    <source>
        <dbReference type="PROSITE-ProRule" id="PRU00087"/>
    </source>
</evidence>
<dbReference type="CDD" id="cd00063">
    <property type="entry name" value="FN3"/>
    <property type="match status" value="1"/>
</dbReference>
<dbReference type="InterPro" id="IPR014756">
    <property type="entry name" value="Ig_E-set"/>
</dbReference>
<dbReference type="PANTHER" id="PTHR38537:SF8">
    <property type="entry name" value="FILAMIN-A"/>
    <property type="match status" value="1"/>
</dbReference>
<dbReference type="PROSITE" id="PS50194">
    <property type="entry name" value="FILAMIN_REPEAT"/>
    <property type="match status" value="1"/>
</dbReference>
<sequence>MSVLYGCSKSAISVLEFVQLENRKITLMAPSLPERAVQIEILSNDCDGGEIFHQVYIGASNIEYTIGGLPTNAICRMKARGVGLDEDNITPLYSTSSFEVTFVASSVPQWGTIEAGQTRMGTDAVLLSWEEPDNGGSLIHTYKLYVDPGGTGNFELVYDGTGYPTVREYLITDLEPDLTYVFRIYAANSVGLSKHLQATYTSQPEAAIDPSYITGGPHSFPLQLTAGVPHTELRLQAVHPVTGLPEYLGGDCLLAQDFNCLPGRMFVTYLEPVCELDTAKSFCVPVTEAHPSWMYSTVPIEEEAPLWKRPIRAIDLSNGEYDLFVTGYSAGNYSLVIRAIWQYGLLGQYWDNSVYLGTPVESRVDSILDFNWEERPVARWSTDFVSARWTGFVEPPYNDTYTFYCEVADSNDNCRIWLDGVLIVERWFEDGDKLSDLSTETPLSSGRVDLFRKDGKRNNIPLVAGQLYSIRVDYRERTDKASIRLFWSSAYWQTKSVIYSRYLWRGAFIRDSPYSVAVNPGVPYGPESLVHSAEASDITKPFTSRLTTLYVQTRDIAGNDCDTFYPDTVVLASLTSDTSSSACRTSSLASLGHPMKSDDNKGGVYVIQLVLESCGQHTLSVTVNGLHVKSSPFTISIQGGPVAALQVVADGTASREFVVGQRSYIDLILRDAHGNPTSGDGFDPERDVHAKLVWLSPYDRLNEYISLPDPPEGASLCTGFTRNEWRSRCSGFEFLEDFLFLSNTFPVSIEPEVEYFNRDAGFVRLAFTAFRAGPSNWSVTINGTRIRGPYASPDVARLGPLESLEARENSPWYAWGKPAERAYGPMSIIRYTDLHYLRASPALANETNITILALLRDRFGNVISVHTGQDVTIRVGTSFGVADEPCSYSGGGQFFCSIIPVVANDSQELSVDIDGLPVSVVVGDPPIGDQCYGPRPCNTDKGRRITTSTGLDITCDCRQELIFGPHLIPVRPSSPRGYYTTIDCPYCFKYRGSLIAGGGPYEALVTLRDSAGNLITDADSYISENIPFESRVKVRAIIGEEWMEEGMINSNGTVTLMIKYTVAEIATLRVLVGVGCTTRSERNSRRVDSDVCEEIKGSPSEPLTFHPSTPSPLGSDCRIPANRILPPRVGEDFLVTCSPRDAYSNLVSDPAANGQHFLVTMEGPPTPFGIAARRISSWLRYDALAGVYTSARRNAGDLTDETLRPLSSGLWDIVSSGYDVCLTRRRSRVRSSPLVTQVVPGGSLVTIYTTPNQGSSGLLDAIYTTYDLDQEYRYTRIDNNVSLDVPVMSLVHDGAPISRWSVTWRFWLRPLPIEPLYGGIHEFKMDTTGGTNISFRVNGTLCSSLSSCNVTLDPLIHNVYRPFPCSVNYTHQEGHATLKLLHRYHSFDSSTGPPIITSWKEVNASELHYGLPVRHINSLAHSYMAPFPATVGAGLAASTESTLTDLGVLFAYSENSFTFVPRDVWGNAATSWYETTLIERLHSYISGDPDTTITWDLHPTVTGAYRATLRPKISSARMRTTDINDPDFLAKAKVSSFSSLLVVTLDGGDIKDSPAEILIGPSSGYGRGTIISGSGSYEATVALTASFDLTLFDRLNNPRLDWSKDDDVECWVSNTQSSHIVPIHCGFLNDTQTWRCTYTPIISGRLRIQCKVNGDFVRVGAVEYMTVVVKAHPVAPQGAAVHEIAKSDENAFQHIATRVNASFTVYSPDTGHVWPREYHKDQEPPPKLGLWYEDIYGNRVTNDEAVAMLCEADYPARLDEHGVGDTRSASSRKQIGPIDLDINLGRFDLPLQPEVFPSDGAWDSPWPEDMHHPTQRLFPSHVSETFYKAPTDWGFASLIWDGFLRPSEDAIYTLSLKSPPDATATRLFFNYTVDALNMTLPLKRSVHVYGIKGGESVSLLWTNGTVPLHEVDASFLLHSPSLLAGFPRSLNATTSPTARRLSPARPDEVPPSKIAKPMTSGIQQRRNLKKSSQLLLPAPERKKHTPTELEIAKEKILVSPSDTAHVYPTHRQLSDLPGKPTVVRGQNSENRITVKWDAVTSQTSPVTYTVLVDGEVEATGLAA</sequence>
<evidence type="ECO:0000313" key="7">
    <source>
        <dbReference type="Proteomes" id="UP000591131"/>
    </source>
</evidence>
<dbReference type="SMART" id="SM00060">
    <property type="entry name" value="FN3"/>
    <property type="match status" value="1"/>
</dbReference>
<dbReference type="SUPFAM" id="SSF56988">
    <property type="entry name" value="Anthrax protective antigen"/>
    <property type="match status" value="1"/>
</dbReference>
<dbReference type="SMART" id="SM00758">
    <property type="entry name" value="PA14"/>
    <property type="match status" value="1"/>
</dbReference>
<dbReference type="Pfam" id="PF07691">
    <property type="entry name" value="PA14"/>
    <property type="match status" value="1"/>
</dbReference>
<feature type="region of interest" description="Disordered" evidence="3">
    <location>
        <begin position="1933"/>
        <end position="1986"/>
    </location>
</feature>
<dbReference type="PROSITE" id="PS51820">
    <property type="entry name" value="PA14"/>
    <property type="match status" value="1"/>
</dbReference>
<dbReference type="SUPFAM" id="SSF49265">
    <property type="entry name" value="Fibronectin type III"/>
    <property type="match status" value="1"/>
</dbReference>
<evidence type="ECO:0000259" key="4">
    <source>
        <dbReference type="PROSITE" id="PS50853"/>
    </source>
</evidence>
<dbReference type="InterPro" id="IPR036116">
    <property type="entry name" value="FN3_sf"/>
</dbReference>
<name>A0A7J6LC03_PERCH</name>
<dbReference type="InterPro" id="IPR037524">
    <property type="entry name" value="PA14/GLEYA"/>
</dbReference>
<accession>A0A7J6LC03</accession>
<dbReference type="Pfam" id="PF00041">
    <property type="entry name" value="fn3"/>
    <property type="match status" value="1"/>
</dbReference>
<evidence type="ECO:0000256" key="1">
    <source>
        <dbReference type="ARBA" id="ARBA00022737"/>
    </source>
</evidence>
<dbReference type="Gene3D" id="3.90.182.10">
    <property type="entry name" value="Toxin - Anthrax Protective Antigen,domain 1"/>
    <property type="match status" value="1"/>
</dbReference>
<evidence type="ECO:0000313" key="6">
    <source>
        <dbReference type="EMBL" id="KAF4656706.1"/>
    </source>
</evidence>
<dbReference type="EMBL" id="JAAPAO010000582">
    <property type="protein sequence ID" value="KAF4656706.1"/>
    <property type="molecule type" value="Genomic_DNA"/>
</dbReference>
<feature type="domain" description="PA14" evidence="5">
    <location>
        <begin position="340"/>
        <end position="502"/>
    </location>
</feature>
<dbReference type="Pfam" id="PF00630">
    <property type="entry name" value="Filamin"/>
    <property type="match status" value="1"/>
</dbReference>
<dbReference type="InterPro" id="IPR044801">
    <property type="entry name" value="Filamin"/>
</dbReference>
<proteinExistence type="predicted"/>
<keyword evidence="7" id="KW-1185">Reference proteome</keyword>
<dbReference type="InterPro" id="IPR011658">
    <property type="entry name" value="PA14_dom"/>
</dbReference>
<dbReference type="Proteomes" id="UP000591131">
    <property type="component" value="Unassembled WGS sequence"/>
</dbReference>
<evidence type="ECO:0000259" key="5">
    <source>
        <dbReference type="PROSITE" id="PS51820"/>
    </source>
</evidence>